<dbReference type="HOGENOM" id="CLU_023081_2_0_7"/>
<dbReference type="Proteomes" id="UP000009047">
    <property type="component" value="Chromosome"/>
</dbReference>
<evidence type="ECO:0000256" key="2">
    <source>
        <dbReference type="ARBA" id="ARBA00022723"/>
    </source>
</evidence>
<keyword evidence="2" id="KW-0479">Metal-binding</keyword>
<keyword evidence="3" id="KW-0560">Oxidoreductase</keyword>
<dbReference type="Pfam" id="PF02754">
    <property type="entry name" value="CCG"/>
    <property type="match status" value="2"/>
</dbReference>
<evidence type="ECO:0000259" key="6">
    <source>
        <dbReference type="PROSITE" id="PS51379"/>
    </source>
</evidence>
<dbReference type="GO" id="GO:0005886">
    <property type="term" value="C:plasma membrane"/>
    <property type="evidence" value="ECO:0007669"/>
    <property type="project" value="TreeGrafter"/>
</dbReference>
<dbReference type="SUPFAM" id="SSF46548">
    <property type="entry name" value="alpha-helical ferredoxin"/>
    <property type="match status" value="1"/>
</dbReference>
<dbReference type="GO" id="GO:0046872">
    <property type="term" value="F:metal ion binding"/>
    <property type="evidence" value="ECO:0007669"/>
    <property type="project" value="UniProtKB-KW"/>
</dbReference>
<proteinExistence type="predicted"/>
<dbReference type="EMBL" id="CP002085">
    <property type="protein sequence ID" value="ADK86338.1"/>
    <property type="molecule type" value="Genomic_DNA"/>
</dbReference>
<protein>
    <recommendedName>
        <fullName evidence="6">4Fe-4S ferredoxin-type domain-containing protein</fullName>
    </recommendedName>
</protein>
<dbReference type="STRING" id="644282.Deba_2985"/>
<name>E1QKX9_DESB2</name>
<evidence type="ECO:0000256" key="3">
    <source>
        <dbReference type="ARBA" id="ARBA00023002"/>
    </source>
</evidence>
<dbReference type="OrthoDB" id="9794954at2"/>
<evidence type="ECO:0000256" key="4">
    <source>
        <dbReference type="ARBA" id="ARBA00023004"/>
    </source>
</evidence>
<sequence>MALHCYTRGQMLQIDACTGCGLCVEVCPAVAASGDGALSALARLAGLRRLNQGRAGLLARLLARRRPTAQALAGFGREVFACTLCGRCQEVCPAGLGLKDLWISLRQDMVGQGAASPKVEMIRGNLLESHNVFAEDNDERAEWVEDVRGAPDDGFVRPRAKVVYFTGCVAAYFPMAQKIAAAMAQLCQRFGVDFTLLGPDEWCCGFPLLGAGLKDLAGQFIEHNIQAVAARGAETVVFACPSCYQMWREHYPRRFKLAHASQFMAGLLAQSPPEAPPLTLTVTYHDPCDLGRGAGEYEAPRRVLRALPGVRLVELAHNRRDCRCCGGGGNLEMIDPALSAAITAAKIDEALASGAQAVVTSCQQCVRTMTGHVRKNKLPLEVLDLTQLTLRALTNKAAP</sequence>
<dbReference type="PROSITE" id="PS00198">
    <property type="entry name" value="4FE4S_FER_1"/>
    <property type="match status" value="2"/>
</dbReference>
<evidence type="ECO:0000256" key="1">
    <source>
        <dbReference type="ARBA" id="ARBA00022485"/>
    </source>
</evidence>
<accession>E1QKX9</accession>
<feature type="domain" description="4Fe-4S ferredoxin-type" evidence="6">
    <location>
        <begin position="8"/>
        <end position="37"/>
    </location>
</feature>
<dbReference type="AlphaFoldDB" id="E1QKX9"/>
<evidence type="ECO:0000313" key="8">
    <source>
        <dbReference type="Proteomes" id="UP000009047"/>
    </source>
</evidence>
<dbReference type="Pfam" id="PF13183">
    <property type="entry name" value="Fer4_8"/>
    <property type="match status" value="1"/>
</dbReference>
<dbReference type="PANTHER" id="PTHR43255:SF1">
    <property type="entry name" value="IRON-SULFUR-BINDING OXIDOREDUCTASE FADF-RELATED"/>
    <property type="match status" value="1"/>
</dbReference>
<dbReference type="GO" id="GO:0051539">
    <property type="term" value="F:4 iron, 4 sulfur cluster binding"/>
    <property type="evidence" value="ECO:0007669"/>
    <property type="project" value="UniProtKB-KW"/>
</dbReference>
<gene>
    <name evidence="7" type="ordered locus">Deba_2985</name>
</gene>
<dbReference type="PANTHER" id="PTHR43255">
    <property type="entry name" value="IRON-SULFUR-BINDING OXIDOREDUCTASE FADF-RELATED-RELATED"/>
    <property type="match status" value="1"/>
</dbReference>
<evidence type="ECO:0000313" key="7">
    <source>
        <dbReference type="EMBL" id="ADK86338.1"/>
    </source>
</evidence>
<dbReference type="InterPro" id="IPR051460">
    <property type="entry name" value="HdrC_iron-sulfur_subunit"/>
</dbReference>
<dbReference type="KEGG" id="dbr:Deba_2985"/>
<organism evidence="7 8">
    <name type="scientific">Desulfarculus baarsii (strain ATCC 33931 / DSM 2075 / LMG 7858 / VKM B-1802 / 2st14)</name>
    <dbReference type="NCBI Taxonomy" id="644282"/>
    <lineage>
        <taxon>Bacteria</taxon>
        <taxon>Pseudomonadati</taxon>
        <taxon>Thermodesulfobacteriota</taxon>
        <taxon>Desulfarculia</taxon>
        <taxon>Desulfarculales</taxon>
        <taxon>Desulfarculaceae</taxon>
        <taxon>Desulfarculus</taxon>
    </lineage>
</organism>
<dbReference type="InterPro" id="IPR017900">
    <property type="entry name" value="4Fe4S_Fe_S_CS"/>
</dbReference>
<keyword evidence="8" id="KW-1185">Reference proteome</keyword>
<keyword evidence="5" id="KW-0411">Iron-sulfur</keyword>
<dbReference type="InterPro" id="IPR009051">
    <property type="entry name" value="Helical_ferredxn"/>
</dbReference>
<dbReference type="GO" id="GO:0016491">
    <property type="term" value="F:oxidoreductase activity"/>
    <property type="evidence" value="ECO:0007669"/>
    <property type="project" value="UniProtKB-KW"/>
</dbReference>
<evidence type="ECO:0000256" key="5">
    <source>
        <dbReference type="ARBA" id="ARBA00023014"/>
    </source>
</evidence>
<dbReference type="InterPro" id="IPR017896">
    <property type="entry name" value="4Fe4S_Fe-S-bd"/>
</dbReference>
<keyword evidence="4" id="KW-0408">Iron</keyword>
<dbReference type="InterPro" id="IPR004017">
    <property type="entry name" value="Cys_rich_dom"/>
</dbReference>
<dbReference type="Gene3D" id="1.10.1060.10">
    <property type="entry name" value="Alpha-helical ferredoxin"/>
    <property type="match status" value="1"/>
</dbReference>
<reference evidence="7 8" key="1">
    <citation type="journal article" date="2010" name="Stand. Genomic Sci.">
        <title>Complete genome sequence of Desulfarculus baarsii type strain (2st14).</title>
        <authorList>
            <person name="Sun H."/>
            <person name="Spring S."/>
            <person name="Lapidus A."/>
            <person name="Davenport K."/>
            <person name="Del Rio T.G."/>
            <person name="Tice H."/>
            <person name="Nolan M."/>
            <person name="Copeland A."/>
            <person name="Cheng J.F."/>
            <person name="Lucas S."/>
            <person name="Tapia R."/>
            <person name="Goodwin L."/>
            <person name="Pitluck S."/>
            <person name="Ivanova N."/>
            <person name="Pagani I."/>
            <person name="Mavromatis K."/>
            <person name="Ovchinnikova G."/>
            <person name="Pati A."/>
            <person name="Chen A."/>
            <person name="Palaniappan K."/>
            <person name="Hauser L."/>
            <person name="Chang Y.J."/>
            <person name="Jeffries C.D."/>
            <person name="Detter J.C."/>
            <person name="Han C."/>
            <person name="Rohde M."/>
            <person name="Brambilla E."/>
            <person name="Goker M."/>
            <person name="Woyke T."/>
            <person name="Bristow J."/>
            <person name="Eisen J.A."/>
            <person name="Markowitz V."/>
            <person name="Hugenholtz P."/>
            <person name="Kyrpides N.C."/>
            <person name="Klenk H.P."/>
            <person name="Land M."/>
        </authorList>
    </citation>
    <scope>NUCLEOTIDE SEQUENCE [LARGE SCALE GENOMIC DNA]</scope>
    <source>
        <strain evidence="8">ATCC 33931 / DSM 2075 / LMG 7858 / VKM B-1802 / 2st14</strain>
    </source>
</reference>
<dbReference type="eggNOG" id="COG0247">
    <property type="taxonomic scope" value="Bacteria"/>
</dbReference>
<dbReference type="PROSITE" id="PS51379">
    <property type="entry name" value="4FE4S_FER_2"/>
    <property type="match status" value="1"/>
</dbReference>
<keyword evidence="1" id="KW-0004">4Fe-4S</keyword>